<dbReference type="Proteomes" id="UP000824469">
    <property type="component" value="Unassembled WGS sequence"/>
</dbReference>
<proteinExistence type="predicted"/>
<keyword evidence="2" id="KW-1185">Reference proteome</keyword>
<dbReference type="EMBL" id="JAHRHJ020000009">
    <property type="protein sequence ID" value="KAH9301901.1"/>
    <property type="molecule type" value="Genomic_DNA"/>
</dbReference>
<name>A0AA38FHH5_TAXCH</name>
<accession>A0AA38FHH5</accession>
<evidence type="ECO:0000313" key="2">
    <source>
        <dbReference type="Proteomes" id="UP000824469"/>
    </source>
</evidence>
<sequence length="97" mass="11079">PNWPVRVHFSHLSLCFAGQILPVRPIRPIRVFTAQMFRTFGAKVLLFGRFGRFAYSQSECPKLLVDFLLFRLNRLSASHTSFWSDCPGATIPHSGRT</sequence>
<feature type="non-terminal residue" evidence="1">
    <location>
        <position position="97"/>
    </location>
</feature>
<reference evidence="1 2" key="1">
    <citation type="journal article" date="2021" name="Nat. Plants">
        <title>The Taxus genome provides insights into paclitaxel biosynthesis.</title>
        <authorList>
            <person name="Xiong X."/>
            <person name="Gou J."/>
            <person name="Liao Q."/>
            <person name="Li Y."/>
            <person name="Zhou Q."/>
            <person name="Bi G."/>
            <person name="Li C."/>
            <person name="Du R."/>
            <person name="Wang X."/>
            <person name="Sun T."/>
            <person name="Guo L."/>
            <person name="Liang H."/>
            <person name="Lu P."/>
            <person name="Wu Y."/>
            <person name="Zhang Z."/>
            <person name="Ro D.K."/>
            <person name="Shang Y."/>
            <person name="Huang S."/>
            <person name="Yan J."/>
        </authorList>
    </citation>
    <scope>NUCLEOTIDE SEQUENCE [LARGE SCALE GENOMIC DNA]</scope>
    <source>
        <strain evidence="1">Ta-2019</strain>
    </source>
</reference>
<feature type="non-terminal residue" evidence="1">
    <location>
        <position position="1"/>
    </location>
</feature>
<protein>
    <submittedName>
        <fullName evidence="1">Uncharacterized protein</fullName>
    </submittedName>
</protein>
<evidence type="ECO:0000313" key="1">
    <source>
        <dbReference type="EMBL" id="KAH9301901.1"/>
    </source>
</evidence>
<gene>
    <name evidence="1" type="ORF">KI387_013484</name>
</gene>
<comment type="caution">
    <text evidence="1">The sequence shown here is derived from an EMBL/GenBank/DDBJ whole genome shotgun (WGS) entry which is preliminary data.</text>
</comment>
<dbReference type="AlphaFoldDB" id="A0AA38FHH5"/>
<organism evidence="1 2">
    <name type="scientific">Taxus chinensis</name>
    <name type="common">Chinese yew</name>
    <name type="synonym">Taxus wallichiana var. chinensis</name>
    <dbReference type="NCBI Taxonomy" id="29808"/>
    <lineage>
        <taxon>Eukaryota</taxon>
        <taxon>Viridiplantae</taxon>
        <taxon>Streptophyta</taxon>
        <taxon>Embryophyta</taxon>
        <taxon>Tracheophyta</taxon>
        <taxon>Spermatophyta</taxon>
        <taxon>Pinopsida</taxon>
        <taxon>Pinidae</taxon>
        <taxon>Conifers II</taxon>
        <taxon>Cupressales</taxon>
        <taxon>Taxaceae</taxon>
        <taxon>Taxus</taxon>
    </lineage>
</organism>